<sequence length="419" mass="44703">MDGITDQISDHSSFESDAAGLPDQRRAGAWRVGAAGVALAVLAAFTYLGIFHHREARAVAPPAALPLVTVSKPLQRAVDTRLGFLGQFSAIDRIELRAQVGGTLTEIHFKDGQIVHKGDLLFVIDPRPYEIKLAQANAQLQTAKARVAFASNQLTRAQSLRRNEFATQETVDQRTSDQDASEAAVEDAKARIRDAQLDLEYCRVTAPFTGRIGARQVSIGSLVAGSRAAVSPTTLLATLVSLDPLYLDFDMSESDYLTFARERARVAGPLADGVLIGLSDENSLTREGTLDFVDNSLDRSSGTIHARATVPNHDLFLAPGQFARLSVTVAPPTQAALLPDSAVVLDQSQHLVMTVGRDGTVTPKIVQIGELRGGLRVIKSGLEAGDRVVIDGLVRAIPGTKVAPQDGAIRYDAATDGQG</sequence>
<keyword evidence="3" id="KW-0175">Coiled coil</keyword>
<dbReference type="SUPFAM" id="SSF111369">
    <property type="entry name" value="HlyD-like secretion proteins"/>
    <property type="match status" value="1"/>
</dbReference>
<dbReference type="OrthoDB" id="9816569at2"/>
<reference evidence="9 10" key="1">
    <citation type="submission" date="2016-11" db="EMBL/GenBank/DDBJ databases">
        <authorList>
            <person name="Jaros S."/>
            <person name="Januszkiewicz K."/>
            <person name="Wedrychowicz H."/>
        </authorList>
    </citation>
    <scope>NUCLEOTIDE SEQUENCE [LARGE SCALE GENOMIC DNA]</scope>
    <source>
        <strain evidence="9 10">GAS499</strain>
    </source>
</reference>
<evidence type="ECO:0000259" key="6">
    <source>
        <dbReference type="Pfam" id="PF25917"/>
    </source>
</evidence>
<evidence type="ECO:0000256" key="4">
    <source>
        <dbReference type="SAM" id="Phobius"/>
    </source>
</evidence>
<evidence type="ECO:0000256" key="3">
    <source>
        <dbReference type="SAM" id="Coils"/>
    </source>
</evidence>
<dbReference type="GO" id="GO:0022857">
    <property type="term" value="F:transmembrane transporter activity"/>
    <property type="evidence" value="ECO:0007669"/>
    <property type="project" value="InterPro"/>
</dbReference>
<protein>
    <submittedName>
        <fullName evidence="9">RND family efflux transporter, MFP subunit</fullName>
    </submittedName>
</protein>
<dbReference type="Pfam" id="PF25876">
    <property type="entry name" value="HH_MFP_RND"/>
    <property type="match status" value="1"/>
</dbReference>
<evidence type="ECO:0000313" key="10">
    <source>
        <dbReference type="Proteomes" id="UP000189935"/>
    </source>
</evidence>
<name>A0A1M6Y871_9BRAD</name>
<feature type="transmembrane region" description="Helical" evidence="4">
    <location>
        <begin position="29"/>
        <end position="50"/>
    </location>
</feature>
<organism evidence="9 10">
    <name type="scientific">Bradyrhizobium lablabi</name>
    <dbReference type="NCBI Taxonomy" id="722472"/>
    <lineage>
        <taxon>Bacteria</taxon>
        <taxon>Pseudomonadati</taxon>
        <taxon>Pseudomonadota</taxon>
        <taxon>Alphaproteobacteria</taxon>
        <taxon>Hyphomicrobiales</taxon>
        <taxon>Nitrobacteraceae</taxon>
        <taxon>Bradyrhizobium</taxon>
    </lineage>
</organism>
<accession>A0A1M6Y871</accession>
<dbReference type="GO" id="GO:0030313">
    <property type="term" value="C:cell envelope"/>
    <property type="evidence" value="ECO:0007669"/>
    <property type="project" value="UniProtKB-SubCell"/>
</dbReference>
<dbReference type="RefSeq" id="WP_079542508.1">
    <property type="nucleotide sequence ID" value="NZ_LT670844.1"/>
</dbReference>
<dbReference type="PANTHER" id="PTHR30158:SF24">
    <property type="entry name" value="HLYD FAMILY SECRETION PROTEIN"/>
    <property type="match status" value="1"/>
</dbReference>
<dbReference type="EMBL" id="LT670844">
    <property type="protein sequence ID" value="SHL14383.1"/>
    <property type="molecule type" value="Genomic_DNA"/>
</dbReference>
<feature type="domain" description="Multidrug resistance protein MdtA-like beta-barrel" evidence="7">
    <location>
        <begin position="244"/>
        <end position="329"/>
    </location>
</feature>
<dbReference type="Pfam" id="PF25967">
    <property type="entry name" value="RND-MFP_C"/>
    <property type="match status" value="1"/>
</dbReference>
<feature type="domain" description="Multidrug resistance protein MdtA-like alpha-helical hairpin" evidence="5">
    <location>
        <begin position="133"/>
        <end position="201"/>
    </location>
</feature>
<dbReference type="PANTHER" id="PTHR30158">
    <property type="entry name" value="ACRA/E-RELATED COMPONENT OF DRUG EFFLUX TRANSPORTER"/>
    <property type="match status" value="1"/>
</dbReference>
<dbReference type="Pfam" id="PF25944">
    <property type="entry name" value="Beta-barrel_RND"/>
    <property type="match status" value="1"/>
</dbReference>
<dbReference type="NCBIfam" id="TIGR01730">
    <property type="entry name" value="RND_mfp"/>
    <property type="match status" value="1"/>
</dbReference>
<keyword evidence="4" id="KW-1133">Transmembrane helix</keyword>
<dbReference type="Gene3D" id="2.40.30.170">
    <property type="match status" value="1"/>
</dbReference>
<dbReference type="Pfam" id="PF25917">
    <property type="entry name" value="BSH_RND"/>
    <property type="match status" value="1"/>
</dbReference>
<dbReference type="InterPro" id="IPR058626">
    <property type="entry name" value="MdtA-like_b-barrel"/>
</dbReference>
<evidence type="ECO:0000256" key="2">
    <source>
        <dbReference type="ARBA" id="ARBA00009477"/>
    </source>
</evidence>
<dbReference type="InterPro" id="IPR058627">
    <property type="entry name" value="MdtA-like_C"/>
</dbReference>
<dbReference type="InterPro" id="IPR058625">
    <property type="entry name" value="MdtA-like_BSH"/>
</dbReference>
<dbReference type="Proteomes" id="UP000189935">
    <property type="component" value="Chromosome I"/>
</dbReference>
<feature type="domain" description="Multidrug resistance protein MdtA-like barrel-sandwich hybrid" evidence="6">
    <location>
        <begin position="94"/>
        <end position="227"/>
    </location>
</feature>
<evidence type="ECO:0000256" key="1">
    <source>
        <dbReference type="ARBA" id="ARBA00004196"/>
    </source>
</evidence>
<keyword evidence="4" id="KW-0812">Transmembrane</keyword>
<evidence type="ECO:0000259" key="5">
    <source>
        <dbReference type="Pfam" id="PF25876"/>
    </source>
</evidence>
<keyword evidence="4" id="KW-0472">Membrane</keyword>
<dbReference type="GO" id="GO:0046677">
    <property type="term" value="P:response to antibiotic"/>
    <property type="evidence" value="ECO:0007669"/>
    <property type="project" value="TreeGrafter"/>
</dbReference>
<dbReference type="Gene3D" id="1.10.287.470">
    <property type="entry name" value="Helix hairpin bin"/>
    <property type="match status" value="1"/>
</dbReference>
<dbReference type="InterPro" id="IPR006143">
    <property type="entry name" value="RND_pump_MFP"/>
</dbReference>
<evidence type="ECO:0000259" key="7">
    <source>
        <dbReference type="Pfam" id="PF25944"/>
    </source>
</evidence>
<dbReference type="Gene3D" id="2.40.420.20">
    <property type="match status" value="1"/>
</dbReference>
<proteinExistence type="inferred from homology"/>
<dbReference type="GO" id="GO:0005886">
    <property type="term" value="C:plasma membrane"/>
    <property type="evidence" value="ECO:0007669"/>
    <property type="project" value="TreeGrafter"/>
</dbReference>
<comment type="subcellular location">
    <subcellularLocation>
        <location evidence="1">Cell envelope</location>
    </subcellularLocation>
</comment>
<dbReference type="InterPro" id="IPR058624">
    <property type="entry name" value="MdtA-like_HH"/>
</dbReference>
<feature type="domain" description="Multidrug resistance protein MdtA-like C-terminal permuted SH3" evidence="8">
    <location>
        <begin position="334"/>
        <end position="393"/>
    </location>
</feature>
<comment type="similarity">
    <text evidence="2">Belongs to the membrane fusion protein (MFP) (TC 8.A.1) family.</text>
</comment>
<feature type="coiled-coil region" evidence="3">
    <location>
        <begin position="133"/>
        <end position="198"/>
    </location>
</feature>
<evidence type="ECO:0000313" key="9">
    <source>
        <dbReference type="EMBL" id="SHL14383.1"/>
    </source>
</evidence>
<dbReference type="AlphaFoldDB" id="A0A1M6Y871"/>
<evidence type="ECO:0000259" key="8">
    <source>
        <dbReference type="Pfam" id="PF25967"/>
    </source>
</evidence>
<gene>
    <name evidence="9" type="ORF">SAMN05444159_5118</name>
</gene>
<dbReference type="Gene3D" id="2.40.50.100">
    <property type="match status" value="1"/>
</dbReference>